<organism evidence="1">
    <name type="scientific">Arundo donax</name>
    <name type="common">Giant reed</name>
    <name type="synonym">Donax arundinaceus</name>
    <dbReference type="NCBI Taxonomy" id="35708"/>
    <lineage>
        <taxon>Eukaryota</taxon>
        <taxon>Viridiplantae</taxon>
        <taxon>Streptophyta</taxon>
        <taxon>Embryophyta</taxon>
        <taxon>Tracheophyta</taxon>
        <taxon>Spermatophyta</taxon>
        <taxon>Magnoliopsida</taxon>
        <taxon>Liliopsida</taxon>
        <taxon>Poales</taxon>
        <taxon>Poaceae</taxon>
        <taxon>PACMAD clade</taxon>
        <taxon>Arundinoideae</taxon>
        <taxon>Arundineae</taxon>
        <taxon>Arundo</taxon>
    </lineage>
</organism>
<reference evidence="1" key="2">
    <citation type="journal article" date="2015" name="Data Brief">
        <title>Shoot transcriptome of the giant reed, Arundo donax.</title>
        <authorList>
            <person name="Barrero R.A."/>
            <person name="Guerrero F.D."/>
            <person name="Moolhuijzen P."/>
            <person name="Goolsby J.A."/>
            <person name="Tidwell J."/>
            <person name="Bellgard S.E."/>
            <person name="Bellgard M.I."/>
        </authorList>
    </citation>
    <scope>NUCLEOTIDE SEQUENCE</scope>
    <source>
        <tissue evidence="1">Shoot tissue taken approximately 20 cm above the soil surface</tissue>
    </source>
</reference>
<evidence type="ECO:0000313" key="1">
    <source>
        <dbReference type="EMBL" id="JAD92420.1"/>
    </source>
</evidence>
<dbReference type="EMBL" id="GBRH01205475">
    <property type="protein sequence ID" value="JAD92420.1"/>
    <property type="molecule type" value="Transcribed_RNA"/>
</dbReference>
<dbReference type="AlphaFoldDB" id="A0A0A9E3D4"/>
<name>A0A0A9E3D4_ARUDO</name>
<reference evidence="1" key="1">
    <citation type="submission" date="2014-09" db="EMBL/GenBank/DDBJ databases">
        <authorList>
            <person name="Magalhaes I.L.F."/>
            <person name="Oliveira U."/>
            <person name="Santos F.R."/>
            <person name="Vidigal T.H.D.A."/>
            <person name="Brescovit A.D."/>
            <person name="Santos A.J."/>
        </authorList>
    </citation>
    <scope>NUCLEOTIDE SEQUENCE</scope>
    <source>
        <tissue evidence="1">Shoot tissue taken approximately 20 cm above the soil surface</tissue>
    </source>
</reference>
<accession>A0A0A9E3D4</accession>
<proteinExistence type="predicted"/>
<sequence>MHGKFQNCHMYSVRLKTIDQNLESRYKMMELFSAKFKWRFTKNTKPSMDNQHTRIILYGSIEQRLKRNCI</sequence>
<protein>
    <submittedName>
        <fullName evidence="1">Uncharacterized protein</fullName>
    </submittedName>
</protein>